<gene>
    <name evidence="8" type="ORF">HPG69_004917</name>
</gene>
<evidence type="ECO:0000256" key="5">
    <source>
        <dbReference type="ARBA" id="ARBA00023242"/>
    </source>
</evidence>
<dbReference type="GO" id="GO:0005634">
    <property type="term" value="C:nucleus"/>
    <property type="evidence" value="ECO:0007669"/>
    <property type="project" value="UniProtKB-SubCell"/>
</dbReference>
<feature type="domain" description="Enhancer of polycomb-like N-terminal" evidence="7">
    <location>
        <begin position="8"/>
        <end position="212"/>
    </location>
</feature>
<name>A0A7J7E525_DICBM</name>
<dbReference type="GO" id="GO:0035267">
    <property type="term" value="C:NuA4 histone acetyltransferase complex"/>
    <property type="evidence" value="ECO:0007669"/>
    <property type="project" value="InterPro"/>
</dbReference>
<comment type="subcellular location">
    <subcellularLocation>
        <location evidence="1 6">Nucleus</location>
    </subcellularLocation>
</comment>
<dbReference type="Pfam" id="PF10513">
    <property type="entry name" value="EPL1"/>
    <property type="match status" value="1"/>
</dbReference>
<keyword evidence="9" id="KW-1185">Reference proteome</keyword>
<dbReference type="Proteomes" id="UP000551758">
    <property type="component" value="Unassembled WGS sequence"/>
</dbReference>
<dbReference type="InterPro" id="IPR024943">
    <property type="entry name" value="Enhancer_polycomb"/>
</dbReference>
<dbReference type="PANTHER" id="PTHR14898">
    <property type="entry name" value="ENHANCER OF POLYCOMB"/>
    <property type="match status" value="1"/>
</dbReference>
<evidence type="ECO:0000256" key="1">
    <source>
        <dbReference type="ARBA" id="ARBA00004123"/>
    </source>
</evidence>
<reference evidence="8 9" key="1">
    <citation type="journal article" date="2020" name="Mol. Biol. Evol.">
        <title>Interspecific Gene Flow and the Evolution of Specialization in Black and White Rhinoceros.</title>
        <authorList>
            <person name="Moodley Y."/>
            <person name="Westbury M.V."/>
            <person name="Russo I.M."/>
            <person name="Gopalakrishnan S."/>
            <person name="Rakotoarivelo A."/>
            <person name="Olsen R.A."/>
            <person name="Prost S."/>
            <person name="Tunstall T."/>
            <person name="Ryder O.A."/>
            <person name="Dalen L."/>
            <person name="Bruford M.W."/>
        </authorList>
    </citation>
    <scope>NUCLEOTIDE SEQUENCE [LARGE SCALE GENOMIC DNA]</scope>
    <source>
        <strain evidence="8">SBR-YM</strain>
        <tissue evidence="8">Skin</tissue>
    </source>
</reference>
<evidence type="ECO:0000256" key="4">
    <source>
        <dbReference type="ARBA" id="ARBA00023163"/>
    </source>
</evidence>
<evidence type="ECO:0000313" key="9">
    <source>
        <dbReference type="Proteomes" id="UP000551758"/>
    </source>
</evidence>
<accession>A0A7J7E525</accession>
<keyword evidence="4 6" id="KW-0804">Transcription</keyword>
<organism evidence="8 9">
    <name type="scientific">Diceros bicornis minor</name>
    <name type="common">South-central black rhinoceros</name>
    <dbReference type="NCBI Taxonomy" id="77932"/>
    <lineage>
        <taxon>Eukaryota</taxon>
        <taxon>Metazoa</taxon>
        <taxon>Chordata</taxon>
        <taxon>Craniata</taxon>
        <taxon>Vertebrata</taxon>
        <taxon>Euteleostomi</taxon>
        <taxon>Mammalia</taxon>
        <taxon>Eutheria</taxon>
        <taxon>Laurasiatheria</taxon>
        <taxon>Perissodactyla</taxon>
        <taxon>Rhinocerotidae</taxon>
        <taxon>Diceros</taxon>
    </lineage>
</organism>
<evidence type="ECO:0000256" key="2">
    <source>
        <dbReference type="ARBA" id="ARBA00008035"/>
    </source>
</evidence>
<keyword evidence="5 6" id="KW-0539">Nucleus</keyword>
<sequence length="604" mass="70367">MSKLSFRARALDAAKPLPIYRGKDMPDLNDCVSINRAVPQMPTGMEKEEESFKFQIPEREGVIGLSRIQYLPSSVSASQRTGDDSKYATKVNVFLWEEHHLQRAISAQQVFREKKESMVIPVPEAESNVNYYNRLYKGEFKQPKQFIHIQQKSNYYVIWFEEFFFSFLAFNLDNEQPDYDMDSEDETLLNRLNRKMEIKPLQFEIMIDRLEKASSNQLVTLQEAKLLLNEDDYLIKAVYDYWVRKRKNCRGPSLIPQIKQEKRDGSTNNDPYVAFRRRTEKMQTRKNRKNDEASYEKMLKLRREFSRAITILEMIKRREKTKRELLHLTLEVVEKRYHLGDYGGEILNEVKINRSEKELYATPATLHNGNHHKVQECKTKVPSPVSEPEEENDPDGPCAFRRRAGCQYYAVRTLFFVWCFCELQLTVLIIFLSFQPRLDQANHSFDNSELADLDKLRYRHCLTTLTVPRRCIGFARRRIGRGGRVIMDRISTEHDPVLKQIDPEMLNGFSSSSQTIDFSSNFSRTNASSKHRENRLSLSEILSNIRSCRLQCFQPRLLNLQDSDNEECTSRKPGQTVNNKRVSAASVALLNTSKNGISGKLSLC</sequence>
<comment type="caution">
    <text evidence="8">The sequence shown here is derived from an EMBL/GenBank/DDBJ whole genome shotgun (WGS) entry which is preliminary data.</text>
</comment>
<protein>
    <recommendedName>
        <fullName evidence="6">Enhancer of polycomb homolog</fullName>
    </recommendedName>
</protein>
<dbReference type="InterPro" id="IPR019542">
    <property type="entry name" value="Enhancer_polycomb-like_N"/>
</dbReference>
<evidence type="ECO:0000256" key="3">
    <source>
        <dbReference type="ARBA" id="ARBA00023015"/>
    </source>
</evidence>
<evidence type="ECO:0000313" key="8">
    <source>
        <dbReference type="EMBL" id="KAF5910827.1"/>
    </source>
</evidence>
<proteinExistence type="inferred from homology"/>
<keyword evidence="3 6" id="KW-0805">Transcription regulation</keyword>
<comment type="similarity">
    <text evidence="2 6">Belongs to the enhancer of polycomb family.</text>
</comment>
<evidence type="ECO:0000259" key="7">
    <source>
        <dbReference type="Pfam" id="PF10513"/>
    </source>
</evidence>
<dbReference type="AlphaFoldDB" id="A0A7J7E525"/>
<dbReference type="EMBL" id="JACDTQ010004070">
    <property type="protein sequence ID" value="KAF5910827.1"/>
    <property type="molecule type" value="Genomic_DNA"/>
</dbReference>
<dbReference type="GO" id="GO:0006357">
    <property type="term" value="P:regulation of transcription by RNA polymerase II"/>
    <property type="evidence" value="ECO:0007669"/>
    <property type="project" value="InterPro"/>
</dbReference>
<evidence type="ECO:0000256" key="6">
    <source>
        <dbReference type="RuleBase" id="RU361124"/>
    </source>
</evidence>